<evidence type="ECO:0000256" key="2">
    <source>
        <dbReference type="SAM" id="MobiDB-lite"/>
    </source>
</evidence>
<feature type="compositionally biased region" description="Polar residues" evidence="2">
    <location>
        <begin position="912"/>
        <end position="925"/>
    </location>
</feature>
<dbReference type="AlphaFoldDB" id="A8B9Y1"/>
<feature type="compositionally biased region" description="Polar residues" evidence="2">
    <location>
        <begin position="468"/>
        <end position="482"/>
    </location>
</feature>
<proteinExistence type="predicted"/>
<dbReference type="PANTHER" id="PTHR45615">
    <property type="entry name" value="MYOSIN HEAVY CHAIN, NON-MUSCLE"/>
    <property type="match status" value="1"/>
</dbReference>
<sequence length="1101" mass="122209">MLKRAPRLPPRMAPLQYTNASLPTEAMARASTDSSLACSAQHFCGQALTFRQSLVDDMQRREEELKVKSKSLEKDMNELQRRLEAVSRAEKRLAKVQRQLSEAETALQAKNSELMQLTASHAAMKQRVVELERRLESRAMNIVTAEGHITLERQRLAELKKKANDMVDEAVTAKEEAAKLCKRYLSDKAQLDEKNANYQFLQLENKELKRKLEELDRLNKVRDDEVSRFRAQQESEAFHLKQDKAHIQRMDELCTARETAIALRERELERMLKEIEGLHHMSDDKTAKMELEHQKAKLEYKSAIDSLTHRIKSKDIELSKLQMENTHLKEVTANSLSIENATELKSANKALSAHVEELTSHLLSVNAALDKLQMENIKLLEENKRNGTMLEQLQRFTKTIQQPMPPSDAVTESSLSHRPMSPAARLAADRITHYNSILSRSQPIDGLKSAINRRKEDANERLLEVQDLQQTGGDTSRLSAKSHSVAGDVGSHPNGVEATAYRTLEGIHTIRLKYERGLMQSEDFLSALHRDASKTIDYIFRKSQELQAKEELIQQICGQIKADAESLVVERSNLEQQRNEIEKIIAEEVKMQLQTKLAIYEKERSAELLSPEFKKSFIEILRLHKQMPEADAVYILERIISRAASVNRSESIQRIVDNQSTSTVKNHGTVTSPAEALPVSSKSFRCEFCGRSNAIISSVTVRDASDKGVQTDTRLSELKEFYAIADQLQSSVNKLPVAASTLQSTHSARLSPSAARPNISIHAAASALNGTPSQVDILPVSLSRSGLTNFSESKPRYSRFSMLDTLNQTHAPTMLSRTAADLSKDDSLSSRGTPSRSHSLGRTASNPDTRSVRFSGVLEHVLSPHDGAGSKATAQSILLTGDSVQALDTYLRRGYNTTGSVRPVNLISSSETMTSLADPSPSTDKTSITANTSSISTTSIGSHDRPYYREAKQNAAEINRLLMKTENLTRKPLPIQYSDATHTSISAITKPESASALLQIPVSSTSNMNAVNLPDSQLLQRVEDILNRSGAESLTLDPPSLSQSGGYLEGYMGMRGSEVPQPFPPPSTSKFSTIYGLESPAGRQATALSDNMGGSDSCIYV</sequence>
<evidence type="ECO:0000256" key="1">
    <source>
        <dbReference type="SAM" id="Coils"/>
    </source>
</evidence>
<gene>
    <name evidence="3" type="ORF">GL50803_009143</name>
</gene>
<comment type="caution">
    <text evidence="3">The sequence shown here is derived from an EMBL/GenBank/DDBJ whole genome shotgun (WGS) entry which is preliminary data.</text>
</comment>
<feature type="compositionally biased region" description="Polar residues" evidence="2">
    <location>
        <begin position="831"/>
        <end position="849"/>
    </location>
</feature>
<evidence type="ECO:0000313" key="3">
    <source>
        <dbReference type="EMBL" id="KAE8306036.1"/>
    </source>
</evidence>
<dbReference type="EMBL" id="AACB03000001">
    <property type="protein sequence ID" value="KAE8306036.1"/>
    <property type="molecule type" value="Genomic_DNA"/>
</dbReference>
<accession>A8B9Y1</accession>
<dbReference type="VEuPathDB" id="GiardiaDB:GL50803_9143"/>
<dbReference type="HOGENOM" id="CLU_283198_0_0_1"/>
<feature type="region of interest" description="Disordered" evidence="2">
    <location>
        <begin position="912"/>
        <end position="946"/>
    </location>
</feature>
<feature type="coiled-coil region" evidence="1">
    <location>
        <begin position="55"/>
        <end position="225"/>
    </location>
</feature>
<organism evidence="3 4">
    <name type="scientific">Giardia intestinalis (strain ATCC 50803 / WB clone C6)</name>
    <name type="common">Giardia lamblia</name>
    <dbReference type="NCBI Taxonomy" id="184922"/>
    <lineage>
        <taxon>Eukaryota</taxon>
        <taxon>Metamonada</taxon>
        <taxon>Diplomonadida</taxon>
        <taxon>Hexamitidae</taxon>
        <taxon>Giardiinae</taxon>
        <taxon>Giardia</taxon>
    </lineage>
</organism>
<keyword evidence="4" id="KW-1185">Reference proteome</keyword>
<evidence type="ECO:0000313" key="4">
    <source>
        <dbReference type="Proteomes" id="UP000001548"/>
    </source>
</evidence>
<feature type="region of interest" description="Disordered" evidence="2">
    <location>
        <begin position="468"/>
        <end position="491"/>
    </location>
</feature>
<feature type="region of interest" description="Disordered" evidence="2">
    <location>
        <begin position="819"/>
        <end position="851"/>
    </location>
</feature>
<protein>
    <submittedName>
        <fullName evidence="3">Uncharacterized protein</fullName>
    </submittedName>
</protein>
<feature type="coiled-coil region" evidence="1">
    <location>
        <begin position="355"/>
        <end position="382"/>
    </location>
</feature>
<feature type="compositionally biased region" description="Low complexity" evidence="2">
    <location>
        <begin position="926"/>
        <end position="940"/>
    </location>
</feature>
<feature type="coiled-coil region" evidence="1">
    <location>
        <begin position="564"/>
        <end position="594"/>
    </location>
</feature>
<dbReference type="GeneID" id="5701508"/>
<dbReference type="SMR" id="A8B9Y1"/>
<dbReference type="OMA" id="QTHAPTM"/>
<keyword evidence="1" id="KW-0175">Coiled coil</keyword>
<reference evidence="3 4" key="1">
    <citation type="journal article" date="2007" name="Science">
        <title>Genomic minimalism in the early diverging intestinal parasite Giardia lamblia.</title>
        <authorList>
            <person name="Morrison H.G."/>
            <person name="McArthur A.G."/>
            <person name="Gillin F.D."/>
            <person name="Aley S.B."/>
            <person name="Adam R.D."/>
            <person name="Olsen G.J."/>
            <person name="Best A.A."/>
            <person name="Cande W.Z."/>
            <person name="Chen F."/>
            <person name="Cipriano M.J."/>
            <person name="Davids B.J."/>
            <person name="Dawson S.C."/>
            <person name="Elmendorf H.G."/>
            <person name="Hehl A.B."/>
            <person name="Holder M.E."/>
            <person name="Huse S.M."/>
            <person name="Kim U.U."/>
            <person name="Lasek-Nesselquist E."/>
            <person name="Manning G."/>
            <person name="Nigam A."/>
            <person name="Nixon J.E."/>
            <person name="Palm D."/>
            <person name="Passamaneck N.E."/>
            <person name="Prabhu A."/>
            <person name="Reich C.I."/>
            <person name="Reiner D.S."/>
            <person name="Samuelson J."/>
            <person name="Svard S.G."/>
            <person name="Sogin M.L."/>
        </authorList>
    </citation>
    <scope>NUCLEOTIDE SEQUENCE [LARGE SCALE GENOMIC DNA]</scope>
    <source>
        <strain evidence="3 4">WB C6</strain>
    </source>
</reference>
<dbReference type="Proteomes" id="UP000001548">
    <property type="component" value="Unassembled WGS sequence"/>
</dbReference>
<dbReference type="PANTHER" id="PTHR45615:SF40">
    <property type="entry name" value="MYOSIN HEAVY CHAIN, NON-MUSCLE"/>
    <property type="match status" value="1"/>
</dbReference>
<dbReference type="KEGG" id="gla:GL50803_009143"/>
<name>A8B9Y1_GIAIC</name>
<dbReference type="RefSeq" id="XP_001708593.1">
    <property type="nucleotide sequence ID" value="XM_001708541.1"/>
</dbReference>